<protein>
    <submittedName>
        <fullName evidence="1">Uncharacterized protein</fullName>
    </submittedName>
</protein>
<reference evidence="1" key="1">
    <citation type="submission" date="2014-09" db="EMBL/GenBank/DDBJ databases">
        <authorList>
            <person name="Magalhaes I.L.F."/>
            <person name="Oliveira U."/>
            <person name="Santos F.R."/>
            <person name="Vidigal T.H.D.A."/>
            <person name="Brescovit A.D."/>
            <person name="Santos A.J."/>
        </authorList>
    </citation>
    <scope>NUCLEOTIDE SEQUENCE</scope>
    <source>
        <tissue evidence="1">Shoot tissue taken approximately 20 cm above the soil surface</tissue>
    </source>
</reference>
<dbReference type="EMBL" id="GBRH01236807">
    <property type="protein sequence ID" value="JAD61088.1"/>
    <property type="molecule type" value="Transcribed_RNA"/>
</dbReference>
<accession>A0A0A9BG47</accession>
<reference evidence="1" key="2">
    <citation type="journal article" date="2015" name="Data Brief">
        <title>Shoot transcriptome of the giant reed, Arundo donax.</title>
        <authorList>
            <person name="Barrero R.A."/>
            <person name="Guerrero F.D."/>
            <person name="Moolhuijzen P."/>
            <person name="Goolsby J.A."/>
            <person name="Tidwell J."/>
            <person name="Bellgard S.E."/>
            <person name="Bellgard M.I."/>
        </authorList>
    </citation>
    <scope>NUCLEOTIDE SEQUENCE</scope>
    <source>
        <tissue evidence="1">Shoot tissue taken approximately 20 cm above the soil surface</tissue>
    </source>
</reference>
<proteinExistence type="predicted"/>
<name>A0A0A9BG47_ARUDO</name>
<sequence>MINKSVFKKIN</sequence>
<evidence type="ECO:0000313" key="1">
    <source>
        <dbReference type="EMBL" id="JAD61088.1"/>
    </source>
</evidence>
<organism evidence="1">
    <name type="scientific">Arundo donax</name>
    <name type="common">Giant reed</name>
    <name type="synonym">Donax arundinaceus</name>
    <dbReference type="NCBI Taxonomy" id="35708"/>
    <lineage>
        <taxon>Eukaryota</taxon>
        <taxon>Viridiplantae</taxon>
        <taxon>Streptophyta</taxon>
        <taxon>Embryophyta</taxon>
        <taxon>Tracheophyta</taxon>
        <taxon>Spermatophyta</taxon>
        <taxon>Magnoliopsida</taxon>
        <taxon>Liliopsida</taxon>
        <taxon>Poales</taxon>
        <taxon>Poaceae</taxon>
        <taxon>PACMAD clade</taxon>
        <taxon>Arundinoideae</taxon>
        <taxon>Arundineae</taxon>
        <taxon>Arundo</taxon>
    </lineage>
</organism>